<comment type="caution">
    <text evidence="4">The sequence shown here is derived from an EMBL/GenBank/DDBJ whole genome shotgun (WGS) entry which is preliminary data.</text>
</comment>
<gene>
    <name evidence="4" type="ORF">ENU30_05640</name>
</gene>
<dbReference type="GO" id="GO:0004476">
    <property type="term" value="F:mannose-6-phosphate isomerase activity"/>
    <property type="evidence" value="ECO:0007669"/>
    <property type="project" value="InterPro"/>
</dbReference>
<proteinExistence type="inferred from homology"/>
<dbReference type="GO" id="GO:0097367">
    <property type="term" value="F:carbohydrate derivative binding"/>
    <property type="evidence" value="ECO:0007669"/>
    <property type="project" value="InterPro"/>
</dbReference>
<dbReference type="PROSITE" id="PS51464">
    <property type="entry name" value="SIS"/>
    <property type="match status" value="1"/>
</dbReference>
<dbReference type="SUPFAM" id="SSF53697">
    <property type="entry name" value="SIS domain"/>
    <property type="match status" value="1"/>
</dbReference>
<protein>
    <submittedName>
        <fullName evidence="4">Bifunctional phosphoglucose/phosphomannose isomerase</fullName>
    </submittedName>
</protein>
<dbReference type="NCBIfam" id="TIGR02128">
    <property type="entry name" value="G6PI_arch"/>
    <property type="match status" value="1"/>
</dbReference>
<evidence type="ECO:0000259" key="3">
    <source>
        <dbReference type="PROSITE" id="PS51464"/>
    </source>
</evidence>
<dbReference type="InterPro" id="IPR046348">
    <property type="entry name" value="SIS_dom_sf"/>
</dbReference>
<dbReference type="GO" id="GO:0004347">
    <property type="term" value="F:glucose-6-phosphate isomerase activity"/>
    <property type="evidence" value="ECO:0007669"/>
    <property type="project" value="InterPro"/>
</dbReference>
<dbReference type="Gene3D" id="3.40.50.10490">
    <property type="entry name" value="Glucose-6-phosphate isomerase like protein, domain 1"/>
    <property type="match status" value="2"/>
</dbReference>
<evidence type="ECO:0000256" key="1">
    <source>
        <dbReference type="ARBA" id="ARBA00010523"/>
    </source>
</evidence>
<dbReference type="GO" id="GO:1901135">
    <property type="term" value="P:carbohydrate derivative metabolic process"/>
    <property type="evidence" value="ECO:0007669"/>
    <property type="project" value="InterPro"/>
</dbReference>
<reference evidence="4" key="1">
    <citation type="journal article" date="2020" name="mSystems">
        <title>Genome- and Community-Level Interaction Insights into Carbon Utilization and Element Cycling Functions of Hydrothermarchaeota in Hydrothermal Sediment.</title>
        <authorList>
            <person name="Zhou Z."/>
            <person name="Liu Y."/>
            <person name="Xu W."/>
            <person name="Pan J."/>
            <person name="Luo Z.H."/>
            <person name="Li M."/>
        </authorList>
    </citation>
    <scope>NUCLEOTIDE SEQUENCE [LARGE SCALE GENOMIC DNA]</scope>
    <source>
        <strain evidence="4">SpSt-657</strain>
    </source>
</reference>
<organism evidence="4">
    <name type="scientific">Ignisphaera aggregans</name>
    <dbReference type="NCBI Taxonomy" id="334771"/>
    <lineage>
        <taxon>Archaea</taxon>
        <taxon>Thermoproteota</taxon>
        <taxon>Thermoprotei</taxon>
        <taxon>Desulfurococcales</taxon>
        <taxon>Desulfurococcaceae</taxon>
        <taxon>Ignisphaera</taxon>
    </lineage>
</organism>
<dbReference type="Pfam" id="PF10432">
    <property type="entry name" value="bact-PGI_C"/>
    <property type="match status" value="1"/>
</dbReference>
<sequence>MLEHYMKWYEYSLEALGYTVVNARFFDGIRRIVILGMGGSGIVGDIIASIAAESEYPVYVYKDFYIPSNIIDGTTFVLSISYSGNTLETILSTKKALQHTKSVGVIASGGELIELAKRNGLPYIAIRSGLAPRSALPIMLVAAFNLLSTCGIELIAREELMKALDVLKNMDEAERTSRELFNFLKLSKLPLVVATLRYSALAVRIKNELNENSKIPVKVEILPELFHNDIVGWESAEFKDKALLVDSDLTYENKLIQFYAEYLKGLGIDTYILRLNGNVIERFLYGSLVIGITSIKLAQLRGLDPLQTKSISIYKQLLQELKEEIGRVAHSR</sequence>
<comment type="similarity">
    <text evidence="1">Belongs to the PGI/PMI family.</text>
</comment>
<evidence type="ECO:0000256" key="2">
    <source>
        <dbReference type="ARBA" id="ARBA00023235"/>
    </source>
</evidence>
<dbReference type="CDD" id="cd05637">
    <property type="entry name" value="SIS_PGI_PMI_2"/>
    <property type="match status" value="1"/>
</dbReference>
<dbReference type="InterPro" id="IPR001347">
    <property type="entry name" value="SIS_dom"/>
</dbReference>
<accession>A0A7J3JQR6</accession>
<dbReference type="GO" id="GO:0005975">
    <property type="term" value="P:carbohydrate metabolic process"/>
    <property type="evidence" value="ECO:0007669"/>
    <property type="project" value="InterPro"/>
</dbReference>
<name>A0A7J3JQR6_9CREN</name>
<dbReference type="InterPro" id="IPR019490">
    <property type="entry name" value="Glu6P/Mann6P_isomerase_C"/>
</dbReference>
<evidence type="ECO:0000313" key="4">
    <source>
        <dbReference type="EMBL" id="HGQ18438.1"/>
    </source>
</evidence>
<keyword evidence="2 4" id="KW-0413">Isomerase</keyword>
<dbReference type="EMBL" id="DTBZ01000103">
    <property type="protein sequence ID" value="HGQ18438.1"/>
    <property type="molecule type" value="Genomic_DNA"/>
</dbReference>
<feature type="domain" description="SIS" evidence="3">
    <location>
        <begin position="21"/>
        <end position="157"/>
    </location>
</feature>
<dbReference type="AlphaFoldDB" id="A0A7J3JQR6"/>